<evidence type="ECO:0000256" key="2">
    <source>
        <dbReference type="ARBA" id="ARBA00022692"/>
    </source>
</evidence>
<dbReference type="PANTHER" id="PTHR23501:SF55">
    <property type="entry name" value="SIDEROPHORE IRON TRANSPORTER, PUTATIVE (AFU_ORTHOLOGUE AFUA_3G03440)-RELATED"/>
    <property type="match status" value="1"/>
</dbReference>
<keyword evidence="2 6" id="KW-0812">Transmembrane</keyword>
<feature type="transmembrane region" description="Helical" evidence="6">
    <location>
        <begin position="12"/>
        <end position="38"/>
    </location>
</feature>
<dbReference type="GO" id="GO:0005886">
    <property type="term" value="C:plasma membrane"/>
    <property type="evidence" value="ECO:0007669"/>
    <property type="project" value="TreeGrafter"/>
</dbReference>
<dbReference type="HOGENOM" id="CLU_1326275_0_0_1"/>
<comment type="caution">
    <text evidence="7">The sequence shown here is derived from an EMBL/GenBank/DDBJ whole genome shotgun (WGS) entry which is preliminary data.</text>
</comment>
<accession>A0A010RB38</accession>
<organism evidence="7 8">
    <name type="scientific">Colletotrichum fioriniae PJ7</name>
    <dbReference type="NCBI Taxonomy" id="1445577"/>
    <lineage>
        <taxon>Eukaryota</taxon>
        <taxon>Fungi</taxon>
        <taxon>Dikarya</taxon>
        <taxon>Ascomycota</taxon>
        <taxon>Pezizomycotina</taxon>
        <taxon>Sordariomycetes</taxon>
        <taxon>Hypocreomycetidae</taxon>
        <taxon>Glomerellales</taxon>
        <taxon>Glomerellaceae</taxon>
        <taxon>Colletotrichum</taxon>
        <taxon>Colletotrichum acutatum species complex</taxon>
    </lineage>
</organism>
<dbReference type="EMBL" id="JARH01000715">
    <property type="protein sequence ID" value="EXF77426.1"/>
    <property type="molecule type" value="Genomic_DNA"/>
</dbReference>
<dbReference type="PANTHER" id="PTHR23501">
    <property type="entry name" value="MAJOR FACILITATOR SUPERFAMILY"/>
    <property type="match status" value="1"/>
</dbReference>
<dbReference type="AlphaFoldDB" id="A0A010RB38"/>
<reference evidence="7 8" key="1">
    <citation type="submission" date="2014-02" db="EMBL/GenBank/DDBJ databases">
        <title>The genome sequence of Colletotrichum fioriniae PJ7.</title>
        <authorList>
            <person name="Baroncelli R."/>
            <person name="Thon M.R."/>
        </authorList>
    </citation>
    <scope>NUCLEOTIDE SEQUENCE [LARGE SCALE GENOMIC DNA]</scope>
    <source>
        <strain evidence="7 8">PJ7</strain>
    </source>
</reference>
<sequence length="207" mass="22400">MARYQAHQWREPTIIAMIVLGGIVVIAFSLTVSVAFLLGGNMWISFYLCCFCKSLTTSAFLESATSITSSLAHEAFLLGSLCVSPIVKSGSACISLVIMCEILIALAGGTIVMVEPIAIMDFVPRRHAAIGLVILSMATIVDGAIGSSISGAIWTNLMPSKLENYLTDELKSETLHIYGDLTKQMSYDGEPPRDMLSYLPTAKRRRS</sequence>
<keyword evidence="3 6" id="KW-1133">Transmembrane helix</keyword>
<name>A0A010RB38_9PEZI</name>
<evidence type="ECO:0000256" key="1">
    <source>
        <dbReference type="ARBA" id="ARBA00004141"/>
    </source>
</evidence>
<evidence type="ECO:0000256" key="5">
    <source>
        <dbReference type="SAM" id="MobiDB-lite"/>
    </source>
</evidence>
<dbReference type="eggNOG" id="KOG0254">
    <property type="taxonomic scope" value="Eukaryota"/>
</dbReference>
<evidence type="ECO:0000256" key="4">
    <source>
        <dbReference type="ARBA" id="ARBA00023136"/>
    </source>
</evidence>
<dbReference type="KEGG" id="cfj:CFIO01_05876"/>
<protein>
    <submittedName>
        <fullName evidence="7">Siderophore iron transporter</fullName>
    </submittedName>
</protein>
<gene>
    <name evidence="7" type="ORF">CFIO01_05876</name>
</gene>
<proteinExistence type="predicted"/>
<keyword evidence="4 6" id="KW-0472">Membrane</keyword>
<evidence type="ECO:0000256" key="6">
    <source>
        <dbReference type="SAM" id="Phobius"/>
    </source>
</evidence>
<feature type="region of interest" description="Disordered" evidence="5">
    <location>
        <begin position="188"/>
        <end position="207"/>
    </location>
</feature>
<dbReference type="OrthoDB" id="4078873at2759"/>
<dbReference type="GO" id="GO:0022857">
    <property type="term" value="F:transmembrane transporter activity"/>
    <property type="evidence" value="ECO:0007669"/>
    <property type="project" value="TreeGrafter"/>
</dbReference>
<dbReference type="Proteomes" id="UP000020467">
    <property type="component" value="Unassembled WGS sequence"/>
</dbReference>
<feature type="transmembrane region" description="Helical" evidence="6">
    <location>
        <begin position="130"/>
        <end position="154"/>
    </location>
</feature>
<keyword evidence="8" id="KW-1185">Reference proteome</keyword>
<evidence type="ECO:0000313" key="8">
    <source>
        <dbReference type="Proteomes" id="UP000020467"/>
    </source>
</evidence>
<comment type="subcellular location">
    <subcellularLocation>
        <location evidence="1">Membrane</location>
        <topology evidence="1">Multi-pass membrane protein</topology>
    </subcellularLocation>
</comment>
<evidence type="ECO:0000313" key="7">
    <source>
        <dbReference type="EMBL" id="EXF77426.1"/>
    </source>
</evidence>
<evidence type="ECO:0000256" key="3">
    <source>
        <dbReference type="ARBA" id="ARBA00022989"/>
    </source>
</evidence>